<dbReference type="InterPro" id="IPR019787">
    <property type="entry name" value="Znf_PHD-finger"/>
</dbReference>
<evidence type="ECO:0000259" key="20">
    <source>
        <dbReference type="PROSITE" id="PS51136"/>
    </source>
</evidence>
<dbReference type="SMART" id="SM00249">
    <property type="entry name" value="PHD"/>
    <property type="match status" value="1"/>
</dbReference>
<evidence type="ECO:0000259" key="19">
    <source>
        <dbReference type="PROSITE" id="PS50827"/>
    </source>
</evidence>
<feature type="region of interest" description="Disordered" evidence="16">
    <location>
        <begin position="1264"/>
        <end position="1307"/>
    </location>
</feature>
<feature type="compositionally biased region" description="Polar residues" evidence="16">
    <location>
        <begin position="327"/>
        <end position="344"/>
    </location>
</feature>
<dbReference type="InterPro" id="IPR013136">
    <property type="entry name" value="WSTF_Acf1_Cbp146"/>
</dbReference>
<dbReference type="GO" id="GO:0003677">
    <property type="term" value="F:DNA binding"/>
    <property type="evidence" value="ECO:0007669"/>
    <property type="project" value="TreeGrafter"/>
</dbReference>
<feature type="compositionally biased region" description="Acidic residues" evidence="16">
    <location>
        <begin position="1190"/>
        <end position="1205"/>
    </location>
</feature>
<feature type="domain" description="PHD-type" evidence="18">
    <location>
        <begin position="1116"/>
        <end position="1165"/>
    </location>
</feature>
<accession>F1KQC6</accession>
<dbReference type="PRINTS" id="PR00503">
    <property type="entry name" value="BROMODOMAIN"/>
</dbReference>
<comment type="similarity">
    <text evidence="3">Belongs to the sulfatase family.</text>
</comment>
<dbReference type="GO" id="GO:0006355">
    <property type="term" value="P:regulation of DNA-templated transcription"/>
    <property type="evidence" value="ECO:0007669"/>
    <property type="project" value="TreeGrafter"/>
</dbReference>
<dbReference type="InterPro" id="IPR001487">
    <property type="entry name" value="Bromodomain"/>
</dbReference>
<dbReference type="Pfam" id="PF02791">
    <property type="entry name" value="DDT"/>
    <property type="match status" value="1"/>
</dbReference>
<evidence type="ECO:0000259" key="17">
    <source>
        <dbReference type="PROSITE" id="PS50014"/>
    </source>
</evidence>
<keyword evidence="8" id="KW-0805">Transcription regulation</keyword>
<dbReference type="GO" id="GO:0008270">
    <property type="term" value="F:zinc ion binding"/>
    <property type="evidence" value="ECO:0007669"/>
    <property type="project" value="UniProtKB-KW"/>
</dbReference>
<dbReference type="GO" id="GO:0016787">
    <property type="term" value="F:hydrolase activity"/>
    <property type="evidence" value="ECO:0007669"/>
    <property type="project" value="UniProtKB-KW"/>
</dbReference>
<dbReference type="InterPro" id="IPR028941">
    <property type="entry name" value="WHIM2_dom"/>
</dbReference>
<dbReference type="Gene3D" id="3.30.40.10">
    <property type="entry name" value="Zinc/RING finger domain, C3HC4 (zinc finger)"/>
    <property type="match status" value="1"/>
</dbReference>
<dbReference type="PROSITE" id="PS50014">
    <property type="entry name" value="BROMODOMAIN_2"/>
    <property type="match status" value="1"/>
</dbReference>
<dbReference type="InterPro" id="IPR000917">
    <property type="entry name" value="Sulfatase_N"/>
</dbReference>
<feature type="region of interest" description="Disordered" evidence="16">
    <location>
        <begin position="301"/>
        <end position="362"/>
    </location>
</feature>
<evidence type="ECO:0000256" key="14">
    <source>
        <dbReference type="PROSITE-ProRule" id="PRU00146"/>
    </source>
</evidence>
<evidence type="ECO:0000256" key="12">
    <source>
        <dbReference type="ARBA" id="ARBA00023242"/>
    </source>
</evidence>
<feature type="domain" description="WAC" evidence="20">
    <location>
        <begin position="22"/>
        <end position="130"/>
    </location>
</feature>
<dbReference type="InterPro" id="IPR011011">
    <property type="entry name" value="Znf_FYVE_PHD"/>
</dbReference>
<keyword evidence="5 14" id="KW-0863">Zinc-finger</keyword>
<dbReference type="SUPFAM" id="SSF47370">
    <property type="entry name" value="Bromodomain"/>
    <property type="match status" value="1"/>
</dbReference>
<evidence type="ECO:0000256" key="13">
    <source>
        <dbReference type="PROSITE-ProRule" id="PRU00035"/>
    </source>
</evidence>
<dbReference type="EMBL" id="JI164165">
    <property type="protein sequence ID" value="ADY40080.1"/>
    <property type="molecule type" value="mRNA"/>
</dbReference>
<dbReference type="SUPFAM" id="SSF57903">
    <property type="entry name" value="FYVE/PHD zinc finger"/>
    <property type="match status" value="1"/>
</dbReference>
<dbReference type="InterPro" id="IPR019786">
    <property type="entry name" value="Zinc_finger_PHD-type_CS"/>
</dbReference>
<evidence type="ECO:0000256" key="6">
    <source>
        <dbReference type="ARBA" id="ARBA00022801"/>
    </source>
</evidence>
<feature type="region of interest" description="Disordered" evidence="16">
    <location>
        <begin position="1170"/>
        <end position="1240"/>
    </location>
</feature>
<dbReference type="SMART" id="SM00297">
    <property type="entry name" value="BROMO"/>
    <property type="match status" value="1"/>
</dbReference>
<evidence type="ECO:0000256" key="4">
    <source>
        <dbReference type="ARBA" id="ARBA00022723"/>
    </source>
</evidence>
<dbReference type="Pfam" id="PF00439">
    <property type="entry name" value="Bromodomain"/>
    <property type="match status" value="1"/>
</dbReference>
<reference evidence="21" key="1">
    <citation type="journal article" date="2011" name="Genome Res.">
        <title>Deep small RNA sequencing from the nematode Ascaris reveals conservation, functional diversification, and novel developmental profiles.</title>
        <authorList>
            <person name="Wang J."/>
            <person name="Czech B."/>
            <person name="Crunk A."/>
            <person name="Wallace A."/>
            <person name="Mitreva M."/>
            <person name="Hannon G.J."/>
            <person name="Davis R.E."/>
        </authorList>
    </citation>
    <scope>NUCLEOTIDE SEQUENCE</scope>
</reference>
<evidence type="ECO:0000259" key="18">
    <source>
        <dbReference type="PROSITE" id="PS50016"/>
    </source>
</evidence>
<dbReference type="Pfam" id="PF10537">
    <property type="entry name" value="WAC_Acf1_DNA_bd"/>
    <property type="match status" value="1"/>
</dbReference>
<dbReference type="GO" id="GO:0045740">
    <property type="term" value="P:positive regulation of DNA replication"/>
    <property type="evidence" value="ECO:0007669"/>
    <property type="project" value="TreeGrafter"/>
</dbReference>
<protein>
    <submittedName>
        <fullName evidence="21">Arylsulfatase</fullName>
    </submittedName>
</protein>
<dbReference type="InterPro" id="IPR028942">
    <property type="entry name" value="WHIM1_dom"/>
</dbReference>
<dbReference type="SMART" id="SM00571">
    <property type="entry name" value="DDT"/>
    <property type="match status" value="1"/>
</dbReference>
<keyword evidence="12 15" id="KW-0539">Nucleus</keyword>
<dbReference type="PROSITE" id="PS00149">
    <property type="entry name" value="SULFATASE_2"/>
    <property type="match status" value="1"/>
</dbReference>
<dbReference type="Pfam" id="PF00628">
    <property type="entry name" value="PHD"/>
    <property type="match status" value="1"/>
</dbReference>
<evidence type="ECO:0000256" key="9">
    <source>
        <dbReference type="ARBA" id="ARBA00023054"/>
    </source>
</evidence>
<comment type="subcellular location">
    <subcellularLocation>
        <location evidence="2 15">Nucleus</location>
    </subcellularLocation>
</comment>
<organism evidence="21">
    <name type="scientific">Ascaris suum</name>
    <name type="common">Pig roundworm</name>
    <name type="synonym">Ascaris lumbricoides</name>
    <dbReference type="NCBI Taxonomy" id="6253"/>
    <lineage>
        <taxon>Eukaryota</taxon>
        <taxon>Metazoa</taxon>
        <taxon>Ecdysozoa</taxon>
        <taxon>Nematoda</taxon>
        <taxon>Chromadorea</taxon>
        <taxon>Rhabditida</taxon>
        <taxon>Spirurina</taxon>
        <taxon>Ascaridomorpha</taxon>
        <taxon>Ascaridoidea</taxon>
        <taxon>Ascarididae</taxon>
        <taxon>Ascaris</taxon>
    </lineage>
</organism>
<dbReference type="SUPFAM" id="SSF53649">
    <property type="entry name" value="Alkaline phosphatase-like"/>
    <property type="match status" value="1"/>
</dbReference>
<keyword evidence="7" id="KW-0862">Zinc</keyword>
<dbReference type="InterPro" id="IPR024607">
    <property type="entry name" value="Sulfatase_CS"/>
</dbReference>
<dbReference type="InterPro" id="IPR047171">
    <property type="entry name" value="BAZ1A"/>
</dbReference>
<dbReference type="InterPro" id="IPR018359">
    <property type="entry name" value="Bromodomain_CS"/>
</dbReference>
<dbReference type="InterPro" id="IPR036427">
    <property type="entry name" value="Bromodomain-like_sf"/>
</dbReference>
<evidence type="ECO:0000256" key="15">
    <source>
        <dbReference type="PROSITE-ProRule" id="PRU00475"/>
    </source>
</evidence>
<proteinExistence type="evidence at transcript level"/>
<feature type="region of interest" description="Disordered" evidence="16">
    <location>
        <begin position="264"/>
        <end position="285"/>
    </location>
</feature>
<evidence type="ECO:0000313" key="21">
    <source>
        <dbReference type="EMBL" id="ADY40080.1"/>
    </source>
</evidence>
<dbReference type="PROSITE" id="PS50827">
    <property type="entry name" value="DDT"/>
    <property type="match status" value="1"/>
</dbReference>
<dbReference type="Gene3D" id="1.20.920.10">
    <property type="entry name" value="Bromodomain-like"/>
    <property type="match status" value="1"/>
</dbReference>
<keyword evidence="10 13" id="KW-0103">Bromodomain</keyword>
<dbReference type="InterPro" id="IPR001965">
    <property type="entry name" value="Znf_PHD"/>
</dbReference>
<name>F1KQC6_ASCSU</name>
<feature type="domain" description="DDT" evidence="19">
    <location>
        <begin position="465"/>
        <end position="532"/>
    </location>
</feature>
<dbReference type="PROSITE" id="PS50016">
    <property type="entry name" value="ZF_PHD_2"/>
    <property type="match status" value="1"/>
</dbReference>
<evidence type="ECO:0000256" key="8">
    <source>
        <dbReference type="ARBA" id="ARBA00023015"/>
    </source>
</evidence>
<dbReference type="Gene3D" id="3.40.720.10">
    <property type="entry name" value="Alkaline Phosphatase, subunit A"/>
    <property type="match status" value="1"/>
</dbReference>
<feature type="compositionally biased region" description="Pro residues" evidence="16">
    <location>
        <begin position="268"/>
        <end position="277"/>
    </location>
</feature>
<comment type="cofactor">
    <cofactor evidence="1">
        <name>Ca(2+)</name>
        <dbReference type="ChEBI" id="CHEBI:29108"/>
    </cofactor>
</comment>
<evidence type="ECO:0000256" key="3">
    <source>
        <dbReference type="ARBA" id="ARBA00008779"/>
    </source>
</evidence>
<dbReference type="Pfam" id="PF00884">
    <property type="entry name" value="Sulfatase"/>
    <property type="match status" value="1"/>
</dbReference>
<sequence>MPVLKRRQFEAVPWPPNLKPDDYVFYLPITNEVFTTHEAFFQRQITLNSMVWSCERTGKSGLTYEEALESEKNAQEALETFPDYFGRPILYLVENLSLRGRLDDLVNDVYYFVKDRYFVGEEVVYMDNQKKKSARVLSVSFEGEDFTDALNAENVADSLKKPASCTKRGELRMGSPENYAYTVQIIGEGGLEDDSGVREKVTHNDLSRTRTVSSRSRLKLFLKNSCKPNGERLTVKKALIDEYGLEELSWNDVFGGPLAIFPRTPLMPRGPPKGTPRPPRKTDDIPLIPVPAEKVEKPEAGVENIPNGTLVEQQPAKKPRGRPKGSVNAQKRINNASEGSVSAQKASAKLTKKKTDKAKSEKLRREIEKQQEELQTTFQQARRVGLEGISRWEQEERLLSLDDIAELKQAIRTAREQERERAREAKQREREILVEWRKQRDDVACDDLKVLPVLRALHLPDWISEDEFSDLLSIYQFFQAFSEILPVKEVRNTSRVTFSDVVRAVRSSDPRSAVFVELMHVLLMAKTERGNEEDGDEVDLSNKEELPMDTNTDLDNKVHGERIRQATAFHESVRLTHGVSARHLPIDWMTMTEVLRISLMSSGYFTGPGTHRFRLFSRGAVHFFEDEGFVFANSNPNAMKTLEKKTVFDLKPCERLAIFKVLIQQLSSYNKFRALTDERIMALFDLKRELKALRNWDMNQEKEAREARLVREYEAEQIEEHGEAARVDLPERPKPSHDSVLLSNYLRMTREGLTSRRDDKSAQVKQILLTGVAYGELDEGEIGEARSMQKELVRAKENELVNQIYDLHSSCGYCLGRDRAFRSYWFLDSLSLLLVENASCADEVGPCCGATPLDKVDEHIKADVIDDDELRVKLLGCTNSQGCPVHSMHQRPRWQYVDSNETLDKVISACNPRGVREEELAENLKYFRNQLGSLLDRSAKKMNTGELWKELMLTCDDPYASARDFDWSNEMVDMVLEFEEKVEHGGIGHLPLEDTKVTREQWRHSLKQNHSTAELFNADIKVFDECVISADSLKNISEVTKMAIAFLQVVQGVSVRFLRMPFAVNESKDKGAQNNIPTTTFQLWQKGLLACQSVSALSLFYATLEPGILWSKSRLQAKCRTCRKRGVAEKLILCVECDRCYHIDCVRPKLPRVCGEWMCSDCVAMRKAKEADERRKRRSNGRLTQHNEEGEFSGEENKEEGEGESSESSSLFDDEISSADENRSGTSSVEMQRTVGGRMVRKVKYKEDSFTNGTRNLRRNAARRLADSYDSEGASSDSTQPRAKRKRFSPRRELSSRSVSLRGSDQQRRDLMRSLEAIVNDALKQPSAWPFAAPVDVRDVPDYYHIIKRPMDLRTIMNKLKQQLYDTPQQVVSDTRLIFDNCRIYNENGSEICDCADKLEEFIEERIGGARVFLPQDIGGLPKNEETMAEMLQRYGYSTGMIGKWHLGINKENQTDGTYLPSQRGFEYVGLNLPWTNMWECDTSKNFVETGPNATMCFLYDGDHIIQQPIKFEHLTESLVNDWRTFLDIRLSTDINKKPFFFYFSFPHVHSAQFANQRFLHSSVRGLFGDNINEMAWAVGEVLQSLREAEIERQTLVILMSDHGPHQELCLNGGSTAGLKGGKSNSFEGGFRIPFVTWMPGTVKAGVTSHEVIWSLDLFPTFEKMASLGRVTNRRHVFFDGIDIGAQLLGYSSKNNHDTPLGVRRPIFYYCNEHLMAIRYGNFKVHFKTSPIFRNSSDDPHMDEFCPGGKPIDDWYVSQKCPEEHLTTHNPPLVYNLETDPYEMYPLRETDQRVHEIRKKAKYLRKEHLKTIIPVEQQLGNFSPNVWPCCNPPLCECDLLTERRMGIAPKHESKSEIHLKQPLLAPALREIFIADRVSSERNSERLKTKGSDSETLDDLVVLAEKTRRRRNRHDDNLLSS</sequence>
<keyword evidence="11" id="KW-0804">Transcription</keyword>
<dbReference type="PANTHER" id="PTHR46510">
    <property type="entry name" value="BROMODOMAIN ADJACENT TO ZINC FINGER DOMAIN PROTEIN 1A"/>
    <property type="match status" value="1"/>
</dbReference>
<keyword evidence="4" id="KW-0479">Metal-binding</keyword>
<dbReference type="GO" id="GO:0031445">
    <property type="term" value="P:regulation of heterochromatin formation"/>
    <property type="evidence" value="ECO:0007669"/>
    <property type="project" value="TreeGrafter"/>
</dbReference>
<dbReference type="GO" id="GO:0000228">
    <property type="term" value="C:nuclear chromosome"/>
    <property type="evidence" value="ECO:0007669"/>
    <property type="project" value="TreeGrafter"/>
</dbReference>
<dbReference type="GO" id="GO:0006338">
    <property type="term" value="P:chromatin remodeling"/>
    <property type="evidence" value="ECO:0007669"/>
    <property type="project" value="InterPro"/>
</dbReference>
<evidence type="ECO:0000256" key="16">
    <source>
        <dbReference type="SAM" id="MobiDB-lite"/>
    </source>
</evidence>
<dbReference type="Pfam" id="PF15613">
    <property type="entry name" value="WSD"/>
    <property type="match status" value="1"/>
</dbReference>
<evidence type="ECO:0000256" key="7">
    <source>
        <dbReference type="ARBA" id="ARBA00022833"/>
    </source>
</evidence>
<evidence type="ECO:0000256" key="10">
    <source>
        <dbReference type="ARBA" id="ARBA00023117"/>
    </source>
</evidence>
<feature type="domain" description="Bromo" evidence="17">
    <location>
        <begin position="1323"/>
        <end position="1393"/>
    </location>
</feature>
<evidence type="ECO:0000256" key="5">
    <source>
        <dbReference type="ARBA" id="ARBA00022771"/>
    </source>
</evidence>
<dbReference type="PROSITE" id="PS01359">
    <property type="entry name" value="ZF_PHD_1"/>
    <property type="match status" value="1"/>
</dbReference>
<evidence type="ECO:0000256" key="2">
    <source>
        <dbReference type="ARBA" id="ARBA00004123"/>
    </source>
</evidence>
<dbReference type="PANTHER" id="PTHR46510:SF1">
    <property type="entry name" value="BROMODOMAIN ADJACENT TO ZINC FINGER DOMAIN PROTEIN 1A"/>
    <property type="match status" value="1"/>
</dbReference>
<dbReference type="PROSITE" id="PS51136">
    <property type="entry name" value="WAC"/>
    <property type="match status" value="1"/>
</dbReference>
<dbReference type="PROSITE" id="PS00633">
    <property type="entry name" value="BROMODOMAIN_1"/>
    <property type="match status" value="1"/>
</dbReference>
<dbReference type="InterPro" id="IPR013083">
    <property type="entry name" value="Znf_RING/FYVE/PHD"/>
</dbReference>
<keyword evidence="9" id="KW-0175">Coiled coil</keyword>
<evidence type="ECO:0000256" key="11">
    <source>
        <dbReference type="ARBA" id="ARBA00023163"/>
    </source>
</evidence>
<evidence type="ECO:0000256" key="1">
    <source>
        <dbReference type="ARBA" id="ARBA00001913"/>
    </source>
</evidence>
<dbReference type="Pfam" id="PF15612">
    <property type="entry name" value="WHIM1"/>
    <property type="match status" value="1"/>
</dbReference>
<dbReference type="Gene3D" id="3.30.1120.10">
    <property type="match status" value="1"/>
</dbReference>
<keyword evidence="6" id="KW-0378">Hydrolase</keyword>
<dbReference type="InterPro" id="IPR018501">
    <property type="entry name" value="DDT_dom"/>
</dbReference>
<dbReference type="Pfam" id="PF14707">
    <property type="entry name" value="Sulfatase_C"/>
    <property type="match status" value="1"/>
</dbReference>
<dbReference type="InterPro" id="IPR017850">
    <property type="entry name" value="Alkaline_phosphatase_core_sf"/>
</dbReference>
<dbReference type="GO" id="GO:0008623">
    <property type="term" value="C:CHRAC"/>
    <property type="evidence" value="ECO:0007669"/>
    <property type="project" value="TreeGrafter"/>
</dbReference>